<dbReference type="Proteomes" id="UP000257127">
    <property type="component" value="Unassembled WGS sequence"/>
</dbReference>
<keyword evidence="1" id="KW-0812">Transmembrane</keyword>
<accession>A0A3E1EUJ8</accession>
<dbReference type="OrthoDB" id="5623159at2"/>
<sequence length="105" mass="11424">MAEKRNKNSKYIIVIVVVALLFYFYLRNKNPEIIQSSPTVLKRGDNGELVKLAQQKINSVAGVLNIPTLVEDGIFGDKTEAAFIALLGSPSGTTFQVSNAVKSLV</sequence>
<dbReference type="Gene3D" id="1.10.101.10">
    <property type="entry name" value="PGBD-like superfamily/PGBD"/>
    <property type="match status" value="1"/>
</dbReference>
<keyword evidence="1" id="KW-0472">Membrane</keyword>
<comment type="caution">
    <text evidence="2">The sequence shown here is derived from an EMBL/GenBank/DDBJ whole genome shotgun (WGS) entry which is preliminary data.</text>
</comment>
<evidence type="ECO:0008006" key="4">
    <source>
        <dbReference type="Google" id="ProtNLM"/>
    </source>
</evidence>
<evidence type="ECO:0000313" key="2">
    <source>
        <dbReference type="EMBL" id="RFC53246.1"/>
    </source>
</evidence>
<organism evidence="2 3">
    <name type="scientific">Brumimicrobium aurantiacum</name>
    <dbReference type="NCBI Taxonomy" id="1737063"/>
    <lineage>
        <taxon>Bacteria</taxon>
        <taxon>Pseudomonadati</taxon>
        <taxon>Bacteroidota</taxon>
        <taxon>Flavobacteriia</taxon>
        <taxon>Flavobacteriales</taxon>
        <taxon>Crocinitomicaceae</taxon>
        <taxon>Brumimicrobium</taxon>
    </lineage>
</organism>
<proteinExistence type="predicted"/>
<reference evidence="2 3" key="1">
    <citation type="submission" date="2018-08" db="EMBL/GenBank/DDBJ databases">
        <title>The draft genome squence of Brumimicrobium sp. N62.</title>
        <authorList>
            <person name="Du Z.-J."/>
            <person name="Luo H.-R."/>
        </authorList>
    </citation>
    <scope>NUCLEOTIDE SEQUENCE [LARGE SCALE GENOMIC DNA]</scope>
    <source>
        <strain evidence="2 3">N62</strain>
    </source>
</reference>
<name>A0A3E1EUJ8_9FLAO</name>
<evidence type="ECO:0000256" key="1">
    <source>
        <dbReference type="SAM" id="Phobius"/>
    </source>
</evidence>
<dbReference type="InterPro" id="IPR036366">
    <property type="entry name" value="PGBDSf"/>
</dbReference>
<evidence type="ECO:0000313" key="3">
    <source>
        <dbReference type="Proteomes" id="UP000257127"/>
    </source>
</evidence>
<dbReference type="RefSeq" id="WP_116882001.1">
    <property type="nucleotide sequence ID" value="NZ_QURB01000011.1"/>
</dbReference>
<dbReference type="AlphaFoldDB" id="A0A3E1EUJ8"/>
<protein>
    <recommendedName>
        <fullName evidence="4">Peptidoglycan-binding protein</fullName>
    </recommendedName>
</protein>
<dbReference type="EMBL" id="QURB01000011">
    <property type="protein sequence ID" value="RFC53246.1"/>
    <property type="molecule type" value="Genomic_DNA"/>
</dbReference>
<feature type="transmembrane region" description="Helical" evidence="1">
    <location>
        <begin position="9"/>
        <end position="26"/>
    </location>
</feature>
<gene>
    <name evidence="2" type="ORF">DXU93_14370</name>
</gene>
<keyword evidence="1" id="KW-1133">Transmembrane helix</keyword>
<keyword evidence="3" id="KW-1185">Reference proteome</keyword>